<sequence>MITTILIMIASALLIYFSCELFVNGIEWVGKEFNISQSAVGSLLAAFGTALPESIVTFIAVVFGINASQKDIGVGAALGGPLVLSTIGYAVIGICIIIFSGRRKIGSCINVNEKKLARDQIWFMLIFIFKIGLGLFAFTIKPWLGFLFLIAYAIYFYKEMSVDTIGVAEELEPLRFSSKSINPKKSLIIIQTTISLIFIFIASQLFVHNLDALSISLGMSPHLVALLLSPIATELPEILNVFIWVKQGKENLAIANISGAMMIQATVPSALGIIFTPWILDKSLMLSAIVTFGAITVIWTTLKISCLSAKKLSLNALLYVVFIIGFLLIKGNAF</sequence>
<keyword evidence="8" id="KW-1185">Reference proteome</keyword>
<dbReference type="InterPro" id="IPR044880">
    <property type="entry name" value="NCX_ion-bd_dom_sf"/>
</dbReference>
<keyword evidence="4 5" id="KW-0472">Membrane</keyword>
<proteinExistence type="predicted"/>
<feature type="transmembrane region" description="Helical" evidence="5">
    <location>
        <begin position="43"/>
        <end position="65"/>
    </location>
</feature>
<gene>
    <name evidence="7" type="ORF">I6U51_03875</name>
</gene>
<dbReference type="GO" id="GO:0005886">
    <property type="term" value="C:plasma membrane"/>
    <property type="evidence" value="ECO:0007669"/>
    <property type="project" value="TreeGrafter"/>
</dbReference>
<dbReference type="EMBL" id="JAEEGB010000005">
    <property type="protein sequence ID" value="MBI6871844.1"/>
    <property type="molecule type" value="Genomic_DNA"/>
</dbReference>
<dbReference type="PANTHER" id="PTHR10846">
    <property type="entry name" value="SODIUM/POTASSIUM/CALCIUM EXCHANGER"/>
    <property type="match status" value="1"/>
</dbReference>
<evidence type="ECO:0000313" key="8">
    <source>
        <dbReference type="Proteomes" id="UP000622687"/>
    </source>
</evidence>
<feature type="transmembrane region" description="Helical" evidence="5">
    <location>
        <begin position="187"/>
        <end position="207"/>
    </location>
</feature>
<evidence type="ECO:0000259" key="6">
    <source>
        <dbReference type="Pfam" id="PF01699"/>
    </source>
</evidence>
<dbReference type="Proteomes" id="UP000622687">
    <property type="component" value="Unassembled WGS sequence"/>
</dbReference>
<dbReference type="Gene3D" id="1.20.1420.30">
    <property type="entry name" value="NCX, central ion-binding region"/>
    <property type="match status" value="1"/>
</dbReference>
<feature type="transmembrane region" description="Helical" evidence="5">
    <location>
        <begin position="146"/>
        <end position="166"/>
    </location>
</feature>
<keyword evidence="2 5" id="KW-0812">Transmembrane</keyword>
<comment type="subcellular location">
    <subcellularLocation>
        <location evidence="1">Membrane</location>
        <topology evidence="1">Multi-pass membrane protein</topology>
    </subcellularLocation>
</comment>
<feature type="transmembrane region" description="Helical" evidence="5">
    <location>
        <begin position="284"/>
        <end position="302"/>
    </location>
</feature>
<evidence type="ECO:0000256" key="1">
    <source>
        <dbReference type="ARBA" id="ARBA00004141"/>
    </source>
</evidence>
<accession>A0A934M083</accession>
<feature type="domain" description="Sodium/calcium exchanger membrane region" evidence="6">
    <location>
        <begin position="5"/>
        <end position="156"/>
    </location>
</feature>
<feature type="domain" description="Sodium/calcium exchanger membrane region" evidence="6">
    <location>
        <begin position="190"/>
        <end position="325"/>
    </location>
</feature>
<dbReference type="GO" id="GO:0008273">
    <property type="term" value="F:calcium, potassium:sodium antiporter activity"/>
    <property type="evidence" value="ECO:0007669"/>
    <property type="project" value="TreeGrafter"/>
</dbReference>
<evidence type="ECO:0000313" key="7">
    <source>
        <dbReference type="EMBL" id="MBI6871844.1"/>
    </source>
</evidence>
<feature type="transmembrane region" description="Helical" evidence="5">
    <location>
        <begin position="77"/>
        <end position="100"/>
    </location>
</feature>
<dbReference type="InterPro" id="IPR004837">
    <property type="entry name" value="NaCa_Exmemb"/>
</dbReference>
<dbReference type="GO" id="GO:0005262">
    <property type="term" value="F:calcium channel activity"/>
    <property type="evidence" value="ECO:0007669"/>
    <property type="project" value="TreeGrafter"/>
</dbReference>
<evidence type="ECO:0000256" key="4">
    <source>
        <dbReference type="ARBA" id="ARBA00023136"/>
    </source>
</evidence>
<dbReference type="RefSeq" id="WP_211141287.1">
    <property type="nucleotide sequence ID" value="NZ_JAEEGB010000005.1"/>
</dbReference>
<feature type="transmembrane region" description="Helical" evidence="5">
    <location>
        <begin position="314"/>
        <end position="333"/>
    </location>
</feature>
<name>A0A934M083_9CLOT</name>
<protein>
    <submittedName>
        <fullName evidence="7">Sodium:calcium antiporter</fullName>
    </submittedName>
</protein>
<feature type="transmembrane region" description="Helical" evidence="5">
    <location>
        <begin position="6"/>
        <end position="23"/>
    </location>
</feature>
<evidence type="ECO:0000256" key="5">
    <source>
        <dbReference type="SAM" id="Phobius"/>
    </source>
</evidence>
<organism evidence="7 8">
    <name type="scientific">Clostridium aciditolerans</name>
    <dbReference type="NCBI Taxonomy" id="339861"/>
    <lineage>
        <taxon>Bacteria</taxon>
        <taxon>Bacillati</taxon>
        <taxon>Bacillota</taxon>
        <taxon>Clostridia</taxon>
        <taxon>Eubacteriales</taxon>
        <taxon>Clostridiaceae</taxon>
        <taxon>Clostridium</taxon>
    </lineage>
</organism>
<feature type="transmembrane region" description="Helical" evidence="5">
    <location>
        <begin position="121"/>
        <end position="140"/>
    </location>
</feature>
<reference evidence="7" key="1">
    <citation type="submission" date="2020-12" db="EMBL/GenBank/DDBJ databases">
        <title>Clostridium thailandense sp. nov., a novel acetogenic bacterium isolated from peat land soil in Thailand.</title>
        <authorList>
            <person name="Chaikitkaew S."/>
            <person name="Birkeland N.K."/>
        </authorList>
    </citation>
    <scope>NUCLEOTIDE SEQUENCE</scope>
    <source>
        <strain evidence="7">DSM 17425</strain>
    </source>
</reference>
<evidence type="ECO:0000256" key="3">
    <source>
        <dbReference type="ARBA" id="ARBA00022989"/>
    </source>
</evidence>
<feature type="transmembrane region" description="Helical" evidence="5">
    <location>
        <begin position="253"/>
        <end position="278"/>
    </location>
</feature>
<comment type="caution">
    <text evidence="7">The sequence shown here is derived from an EMBL/GenBank/DDBJ whole genome shotgun (WGS) entry which is preliminary data.</text>
</comment>
<dbReference type="AlphaFoldDB" id="A0A934M083"/>
<dbReference type="Pfam" id="PF01699">
    <property type="entry name" value="Na_Ca_ex"/>
    <property type="match status" value="2"/>
</dbReference>
<dbReference type="PANTHER" id="PTHR10846:SF8">
    <property type="entry name" value="INNER MEMBRANE PROTEIN YRBG"/>
    <property type="match status" value="1"/>
</dbReference>
<dbReference type="GO" id="GO:0006874">
    <property type="term" value="P:intracellular calcium ion homeostasis"/>
    <property type="evidence" value="ECO:0007669"/>
    <property type="project" value="TreeGrafter"/>
</dbReference>
<dbReference type="InterPro" id="IPR004481">
    <property type="entry name" value="K/Na/Ca-exchanger"/>
</dbReference>
<evidence type="ECO:0000256" key="2">
    <source>
        <dbReference type="ARBA" id="ARBA00022692"/>
    </source>
</evidence>
<keyword evidence="3 5" id="KW-1133">Transmembrane helix</keyword>